<feature type="domain" description="Proteasome component Ecm29 N-terminal" evidence="6">
    <location>
        <begin position="16"/>
        <end position="545"/>
    </location>
</feature>
<dbReference type="Pfam" id="PF24492">
    <property type="entry name" value="HEAT_ECM29"/>
    <property type="match status" value="1"/>
</dbReference>
<proteinExistence type="predicted"/>
<evidence type="ECO:0000256" key="1">
    <source>
        <dbReference type="ARBA" id="ARBA00004496"/>
    </source>
</evidence>
<feature type="region of interest" description="Disordered" evidence="5">
    <location>
        <begin position="1802"/>
        <end position="1821"/>
    </location>
</feature>
<evidence type="ECO:0000313" key="9">
    <source>
        <dbReference type="Proteomes" id="UP001562354"/>
    </source>
</evidence>
<dbReference type="Proteomes" id="UP001562354">
    <property type="component" value="Unassembled WGS sequence"/>
</dbReference>
<dbReference type="InterPro" id="IPR055443">
    <property type="entry name" value="HEAT_ECM29"/>
</dbReference>
<dbReference type="PANTHER" id="PTHR23346:SF19">
    <property type="entry name" value="PROTEASOME ADAPTER AND SCAFFOLD PROTEIN ECM29"/>
    <property type="match status" value="1"/>
</dbReference>
<evidence type="ECO:0000256" key="4">
    <source>
        <dbReference type="ARBA" id="ARBA00022942"/>
    </source>
</evidence>
<feature type="domain" description="Proteasome adapter and scaffold protein ECM29 HEAT-repeat" evidence="7">
    <location>
        <begin position="1328"/>
        <end position="1489"/>
    </location>
</feature>
<dbReference type="GeneID" id="95976363"/>
<feature type="compositionally biased region" description="Polar residues" evidence="5">
    <location>
        <begin position="1812"/>
        <end position="1821"/>
    </location>
</feature>
<keyword evidence="4" id="KW-0647">Proteasome</keyword>
<evidence type="ECO:0000259" key="7">
    <source>
        <dbReference type="Pfam" id="PF24492"/>
    </source>
</evidence>
<reference evidence="8 9" key="1">
    <citation type="submission" date="2024-07" db="EMBL/GenBank/DDBJ databases">
        <title>Draft sequence of the Neodothiora populina.</title>
        <authorList>
            <person name="Drown D.D."/>
            <person name="Schuette U.S."/>
            <person name="Buechlein A.B."/>
            <person name="Rusch D.R."/>
            <person name="Winton L.W."/>
            <person name="Adams G.A."/>
        </authorList>
    </citation>
    <scope>NUCLEOTIDE SEQUENCE [LARGE SCALE GENOMIC DNA]</scope>
    <source>
        <strain evidence="8 9">CPC 39397</strain>
    </source>
</reference>
<protein>
    <recommendedName>
        <fullName evidence="10">ARM repeat-containing protein</fullName>
    </recommendedName>
</protein>
<dbReference type="SUPFAM" id="SSF48371">
    <property type="entry name" value="ARM repeat"/>
    <property type="match status" value="2"/>
</dbReference>
<comment type="caution">
    <text evidence="8">The sequence shown here is derived from an EMBL/GenBank/DDBJ whole genome shotgun (WGS) entry which is preliminary data.</text>
</comment>
<name>A0ABR3P839_9PEZI</name>
<dbReference type="EMBL" id="JBFMKM010000012">
    <property type="protein sequence ID" value="KAL1302236.1"/>
    <property type="molecule type" value="Genomic_DNA"/>
</dbReference>
<organism evidence="8 9">
    <name type="scientific">Neodothiora populina</name>
    <dbReference type="NCBI Taxonomy" id="2781224"/>
    <lineage>
        <taxon>Eukaryota</taxon>
        <taxon>Fungi</taxon>
        <taxon>Dikarya</taxon>
        <taxon>Ascomycota</taxon>
        <taxon>Pezizomycotina</taxon>
        <taxon>Dothideomycetes</taxon>
        <taxon>Dothideomycetidae</taxon>
        <taxon>Dothideales</taxon>
        <taxon>Dothioraceae</taxon>
        <taxon>Neodothiora</taxon>
    </lineage>
</organism>
<dbReference type="Pfam" id="PF23731">
    <property type="entry name" value="ARM_ECM29_C"/>
    <property type="match status" value="1"/>
</dbReference>
<comment type="subcellular location">
    <subcellularLocation>
        <location evidence="1">Cytoplasm</location>
    </subcellularLocation>
</comment>
<dbReference type="PANTHER" id="PTHR23346">
    <property type="entry name" value="TRANSLATIONAL ACTIVATOR GCN1-RELATED"/>
    <property type="match status" value="1"/>
</dbReference>
<dbReference type="Pfam" id="PF13001">
    <property type="entry name" value="ECM29_N"/>
    <property type="match status" value="1"/>
</dbReference>
<accession>A0ABR3P839</accession>
<evidence type="ECO:0000256" key="2">
    <source>
        <dbReference type="ARBA" id="ARBA00022490"/>
    </source>
</evidence>
<keyword evidence="3" id="KW-0677">Repeat</keyword>
<dbReference type="InterPro" id="IPR016024">
    <property type="entry name" value="ARM-type_fold"/>
</dbReference>
<dbReference type="RefSeq" id="XP_069198512.1">
    <property type="nucleotide sequence ID" value="XM_069342008.1"/>
</dbReference>
<keyword evidence="9" id="KW-1185">Reference proteome</keyword>
<evidence type="ECO:0008006" key="10">
    <source>
        <dbReference type="Google" id="ProtNLM"/>
    </source>
</evidence>
<evidence type="ECO:0000313" key="8">
    <source>
        <dbReference type="EMBL" id="KAL1302236.1"/>
    </source>
</evidence>
<evidence type="ECO:0000256" key="5">
    <source>
        <dbReference type="SAM" id="MobiDB-lite"/>
    </source>
</evidence>
<dbReference type="InterPro" id="IPR011989">
    <property type="entry name" value="ARM-like"/>
</dbReference>
<sequence>MTAPSPSPEARELSLVGKVEMRIALADNDLKLQTILGTFLPPLLLKLASEHVAVRNKVISICQHINTRIKPESIKLPVAALMEQFKANPHTPLIRHFDLIYIQNGIRRLSASESAVLFPSILQGIASTFENSPAQGAQMFNFLLQVIAYFPLPPRGSEEDDQLRASVKLTDKDASFLASWFGKLILFSPVKGTNNSTLASGVASPGLTPDEYAFFTLNKEDTWVPSSPQGLNLLEVKIRAAKLLASGLFNDSERFLPALFASADAASSISDVGDDILKRARPNTSLEDAELIGTLFRYYFGDEAVNGLVRVRVPLRLKILGLLEKSAISTTYSEEVTRVANDGITYAANDSDSSIRPYYTSTVSVGREATRLRTAVFQYINFAARHGDRKSLAIIAPRVVGRLRDYIEGQGWPRPSNNEDLVSRGLAYEVIGLLAKAGPPGMVVEPNLDILRWLFDSLAFETAANSINVSVEEALSSIINIFSGGIDDKTADSLELLLLDQMEQSMALDQEQTQSRRSTRYAAVRYANRCLSYQSVKARWIDLLAMAAGKDDRQEVSEEGSKGLSPYWYRLLNGFNDRKPEDSEISFPAFTELVDYIFHQTSGSSAASRRREPQAVVEALRQKHPRVFPHALKYCRQVFLSEFVKIVPDVDWQLKFDTAIANDEGMRASIQGRIGELATDRSPQTAALELLLVAFSTHMMAQEEDKVIDTDIDNLFIELCALSPDGLVGVVAPMYGNLLPSIYSNKPAKRRAAAHAFGLLASHPVVQEQDRQTLSNVTDQLYNTITTWQDAIGAALNRVHGAITALSYYFSRIVGRGKESTSPILAKYIATITKILSTTTDAFLKIASFVAIGELCMFQVVRPSDFGAGDELKVVIDGTAELAKSGNDGAALALGQIAMILDEPTPEASQSGSLLLHVEDRLHRLHEVRQAEAQFSVGEAMTYMAAGWDSKVLATRKDVAGMTPKRRNRRGFLSRLVAKVLLDSQNTKPSLRKASALWLLCFVQFCGHLEEVQSQLPAFQTAFKRCLSDRDDLVQETGSRGLGLVYEKGDRRLKDDLVRDLIGSFSDSKAQLSGNVTSETQLFEPGALPTGDGSITTYKDIMNLASEVGDSTLVYKFMSLASSNAIWSSRAAFGRFGLSDVLSDSSVDGYLATNPKLYPKLFRYRFDPNTNVQRSMNDIWNALIKDTTATIDANFDAIVEDLLHNILGKEWRVRQACCAALADLISSRPFDKYEKYLEQVWTACFKVLDDIKDSVRKAAASLARVMTGVLIRALEAASTASSNASAMLKHVLPFLLSTSGIESSAEEVQTFSLQTLLSIIKHSSGKILRPFIPDLVERLLGLLSSLEPAMVNYLHLNAKNYNLTEQKIDDMRLASIRSGPLMEAIERCLDLLDDTTMQQLQPRLESAMKSAVGLPSKVGCSRVLVTLSTRHNAVFRPYSDKFLRLVQRYVLDRNETVSSSYAVAAGYVARGASDEEILRVVSFAKGLYFESKDDRAQAVPRRSIAAAEILHAISKHANDRFNSLAADIIPFVFIAKHDAHEQVKNPFQEIWNDNIGGPRAVALYLQEILTMANDNLDSAQWDVKHTAARSIAAATVAISTMSSEMELSNATRLWPILEKALGGKTWEGKEVVLDAFAQFVETSKSYWSAHQDVAQAIEKIAIREAKRQNTNYRPYAFKCLGRIASARNDTHMSSAVIEIVSPVLVDLVAEEDVDKMDIDRGNDEHAQKKRREETIICGVEALWKSLHLGNLPRMSDANMGAALLQVLEILVSLRPLRNQSRPVNTAVHEAVSAISEDVKSNGYKGDAEQIKRQSSLMEQLQ</sequence>
<dbReference type="InterPro" id="IPR024372">
    <property type="entry name" value="Ecm29_N"/>
</dbReference>
<dbReference type="Gene3D" id="1.25.10.10">
    <property type="entry name" value="Leucine-rich Repeat Variant"/>
    <property type="match status" value="2"/>
</dbReference>
<evidence type="ECO:0000256" key="3">
    <source>
        <dbReference type="ARBA" id="ARBA00022737"/>
    </source>
</evidence>
<evidence type="ECO:0000259" key="6">
    <source>
        <dbReference type="Pfam" id="PF13001"/>
    </source>
</evidence>
<keyword evidence="2" id="KW-0963">Cytoplasm</keyword>
<gene>
    <name evidence="8" type="ORF">AAFC00_002661</name>
</gene>